<evidence type="ECO:0000313" key="1">
    <source>
        <dbReference type="EMBL" id="GHH81463.1"/>
    </source>
</evidence>
<evidence type="ECO:0000313" key="2">
    <source>
        <dbReference type="Proteomes" id="UP000617734"/>
    </source>
</evidence>
<comment type="caution">
    <text evidence="1">The sequence shown here is derived from an EMBL/GenBank/DDBJ whole genome shotgun (WGS) entry which is preliminary data.</text>
</comment>
<protein>
    <submittedName>
        <fullName evidence="1">Uncharacterized protein</fullName>
    </submittedName>
</protein>
<dbReference type="EMBL" id="BNBO01000053">
    <property type="protein sequence ID" value="GHH81463.1"/>
    <property type="molecule type" value="Genomic_DNA"/>
</dbReference>
<accession>A0A919L2G1</accession>
<dbReference type="SUPFAM" id="SSF51735">
    <property type="entry name" value="NAD(P)-binding Rossmann-fold domains"/>
    <property type="match status" value="1"/>
</dbReference>
<reference evidence="1" key="2">
    <citation type="submission" date="2020-09" db="EMBL/GenBank/DDBJ databases">
        <authorList>
            <person name="Sun Q."/>
            <person name="Ohkuma M."/>
        </authorList>
    </citation>
    <scope>NUCLEOTIDE SEQUENCE</scope>
    <source>
        <strain evidence="1">JCM 4646</strain>
    </source>
</reference>
<organism evidence="1 2">
    <name type="scientific">Kitasatospora indigofera</name>
    <dbReference type="NCBI Taxonomy" id="67307"/>
    <lineage>
        <taxon>Bacteria</taxon>
        <taxon>Bacillati</taxon>
        <taxon>Actinomycetota</taxon>
        <taxon>Actinomycetes</taxon>
        <taxon>Kitasatosporales</taxon>
        <taxon>Streptomycetaceae</taxon>
        <taxon>Kitasatospora</taxon>
    </lineage>
</organism>
<dbReference type="AlphaFoldDB" id="A0A919L2G1"/>
<sequence length="39" mass="4091">MRPRRGKAEDAAAIAFLTSPAGSFIGAQSLHINGGRMPH</sequence>
<dbReference type="Proteomes" id="UP000617734">
    <property type="component" value="Unassembled WGS sequence"/>
</dbReference>
<dbReference type="InterPro" id="IPR036291">
    <property type="entry name" value="NAD(P)-bd_dom_sf"/>
</dbReference>
<keyword evidence="2" id="KW-1185">Reference proteome</keyword>
<reference evidence="1" key="1">
    <citation type="journal article" date="2014" name="Int. J. Syst. Evol. Microbiol.">
        <title>Complete genome sequence of Corynebacterium casei LMG S-19264T (=DSM 44701T), isolated from a smear-ripened cheese.</title>
        <authorList>
            <consortium name="US DOE Joint Genome Institute (JGI-PGF)"/>
            <person name="Walter F."/>
            <person name="Albersmeier A."/>
            <person name="Kalinowski J."/>
            <person name="Ruckert C."/>
        </authorList>
    </citation>
    <scope>NUCLEOTIDE SEQUENCE</scope>
    <source>
        <strain evidence="1">JCM 4646</strain>
    </source>
</reference>
<name>A0A919L2G1_9ACTN</name>
<proteinExistence type="predicted"/>
<gene>
    <name evidence="1" type="ORF">GCM10018781_64140</name>
</gene>